<dbReference type="EMBL" id="JBHLUE010000003">
    <property type="protein sequence ID" value="MFC0563486.1"/>
    <property type="molecule type" value="Genomic_DNA"/>
</dbReference>
<keyword evidence="1" id="KW-0812">Transmembrane</keyword>
<protein>
    <submittedName>
        <fullName evidence="2">ABC transporter permease</fullName>
    </submittedName>
</protein>
<feature type="transmembrane region" description="Helical" evidence="1">
    <location>
        <begin position="143"/>
        <end position="169"/>
    </location>
</feature>
<organism evidence="2 3">
    <name type="scientific">Plantactinospora siamensis</name>
    <dbReference type="NCBI Taxonomy" id="555372"/>
    <lineage>
        <taxon>Bacteria</taxon>
        <taxon>Bacillati</taxon>
        <taxon>Actinomycetota</taxon>
        <taxon>Actinomycetes</taxon>
        <taxon>Micromonosporales</taxon>
        <taxon>Micromonosporaceae</taxon>
        <taxon>Plantactinospora</taxon>
    </lineage>
</organism>
<accession>A0ABV6NRU2</accession>
<sequence>MSAGDGRTAMAAAAGTRLAADGATRPARRFSGRLFRSELRLIYGRLRNQIGIAGLAALPVVIAVGVRLSAPDDQGGGGDFFSSITSNGFFVALAALTVELPIFLPIAVAAISSDAVAGEANLGTLRYLLTVPVSRNRLLAVKYAAVAVFALSVTLLVAVVGVLIGLALFGGGPVTLLSGAQIGLGEGLLRLLAVCGYLTVCLCALGAVGLFASTLTEQPMGATIAVSMLTVANFVLDNIPQLGWLHPYLLTHHWQDFGELLRSPVDPYALTPGLVSAGAYILIFLAAAWARFGGRDVTS</sequence>
<dbReference type="PANTHER" id="PTHR37305">
    <property type="entry name" value="INTEGRAL MEMBRANE PROTEIN-RELATED"/>
    <property type="match status" value="1"/>
</dbReference>
<name>A0ABV6NRU2_9ACTN</name>
<dbReference type="Pfam" id="PF12730">
    <property type="entry name" value="ABC2_membrane_4"/>
    <property type="match status" value="1"/>
</dbReference>
<evidence type="ECO:0000313" key="2">
    <source>
        <dbReference type="EMBL" id="MFC0563486.1"/>
    </source>
</evidence>
<dbReference type="RefSeq" id="WP_377336101.1">
    <property type="nucleotide sequence ID" value="NZ_JBHLUE010000003.1"/>
</dbReference>
<dbReference type="PANTHER" id="PTHR37305:SF1">
    <property type="entry name" value="MEMBRANE PROTEIN"/>
    <property type="match status" value="1"/>
</dbReference>
<feature type="transmembrane region" description="Helical" evidence="1">
    <location>
        <begin position="89"/>
        <end position="111"/>
    </location>
</feature>
<feature type="transmembrane region" description="Helical" evidence="1">
    <location>
        <begin position="268"/>
        <end position="290"/>
    </location>
</feature>
<keyword evidence="3" id="KW-1185">Reference proteome</keyword>
<comment type="caution">
    <text evidence="2">The sequence shown here is derived from an EMBL/GenBank/DDBJ whole genome shotgun (WGS) entry which is preliminary data.</text>
</comment>
<proteinExistence type="predicted"/>
<keyword evidence="1" id="KW-0472">Membrane</keyword>
<feature type="transmembrane region" description="Helical" evidence="1">
    <location>
        <begin position="219"/>
        <end position="236"/>
    </location>
</feature>
<reference evidence="2 3" key="1">
    <citation type="submission" date="2024-09" db="EMBL/GenBank/DDBJ databases">
        <authorList>
            <person name="Sun Q."/>
            <person name="Mori K."/>
        </authorList>
    </citation>
    <scope>NUCLEOTIDE SEQUENCE [LARGE SCALE GENOMIC DNA]</scope>
    <source>
        <strain evidence="2 3">TBRC 2205</strain>
    </source>
</reference>
<keyword evidence="1" id="KW-1133">Transmembrane helix</keyword>
<dbReference type="Proteomes" id="UP001589894">
    <property type="component" value="Unassembled WGS sequence"/>
</dbReference>
<feature type="transmembrane region" description="Helical" evidence="1">
    <location>
        <begin position="189"/>
        <end position="212"/>
    </location>
</feature>
<gene>
    <name evidence="2" type="ORF">ACFFHU_04800</name>
</gene>
<feature type="transmembrane region" description="Helical" evidence="1">
    <location>
        <begin position="50"/>
        <end position="69"/>
    </location>
</feature>
<evidence type="ECO:0000313" key="3">
    <source>
        <dbReference type="Proteomes" id="UP001589894"/>
    </source>
</evidence>
<evidence type="ECO:0000256" key="1">
    <source>
        <dbReference type="SAM" id="Phobius"/>
    </source>
</evidence>